<feature type="region of interest" description="Disordered" evidence="1">
    <location>
        <begin position="75"/>
        <end position="105"/>
    </location>
</feature>
<name>R0EU79_9BRAS</name>
<gene>
    <name evidence="2" type="ORF">CARUB_v10007913mg</name>
</gene>
<proteinExistence type="predicted"/>
<feature type="compositionally biased region" description="Polar residues" evidence="1">
    <location>
        <begin position="75"/>
        <end position="98"/>
    </location>
</feature>
<dbReference type="AlphaFoldDB" id="R0EU79"/>
<protein>
    <recommendedName>
        <fullName evidence="4">Retrotransposon gag domain-containing protein</fullName>
    </recommendedName>
</protein>
<accession>R0EU79</accession>
<organism evidence="2 3">
    <name type="scientific">Capsella rubella</name>
    <dbReference type="NCBI Taxonomy" id="81985"/>
    <lineage>
        <taxon>Eukaryota</taxon>
        <taxon>Viridiplantae</taxon>
        <taxon>Streptophyta</taxon>
        <taxon>Embryophyta</taxon>
        <taxon>Tracheophyta</taxon>
        <taxon>Spermatophyta</taxon>
        <taxon>Magnoliopsida</taxon>
        <taxon>eudicotyledons</taxon>
        <taxon>Gunneridae</taxon>
        <taxon>Pentapetalae</taxon>
        <taxon>rosids</taxon>
        <taxon>malvids</taxon>
        <taxon>Brassicales</taxon>
        <taxon>Brassicaceae</taxon>
        <taxon>Camelineae</taxon>
        <taxon>Capsella</taxon>
    </lineage>
</organism>
<reference evidence="3" key="1">
    <citation type="journal article" date="2013" name="Nat. Genet.">
        <title>The Capsella rubella genome and the genomic consequences of rapid mating system evolution.</title>
        <authorList>
            <person name="Slotte T."/>
            <person name="Hazzouri K.M."/>
            <person name="Agren J.A."/>
            <person name="Koenig D."/>
            <person name="Maumus F."/>
            <person name="Guo Y.L."/>
            <person name="Steige K."/>
            <person name="Platts A.E."/>
            <person name="Escobar J.S."/>
            <person name="Newman L.K."/>
            <person name="Wang W."/>
            <person name="Mandakova T."/>
            <person name="Vello E."/>
            <person name="Smith L.M."/>
            <person name="Henz S.R."/>
            <person name="Steffen J."/>
            <person name="Takuno S."/>
            <person name="Brandvain Y."/>
            <person name="Coop G."/>
            <person name="Andolfatto P."/>
            <person name="Hu T.T."/>
            <person name="Blanchette M."/>
            <person name="Clark R.M."/>
            <person name="Quesneville H."/>
            <person name="Nordborg M."/>
            <person name="Gaut B.S."/>
            <person name="Lysak M.A."/>
            <person name="Jenkins J."/>
            <person name="Grimwood J."/>
            <person name="Chapman J."/>
            <person name="Prochnik S."/>
            <person name="Shu S."/>
            <person name="Rokhsar D."/>
            <person name="Schmutz J."/>
            <person name="Weigel D."/>
            <person name="Wright S.I."/>
        </authorList>
    </citation>
    <scope>NUCLEOTIDE SEQUENCE [LARGE SCALE GENOMIC DNA]</scope>
    <source>
        <strain evidence="3">cv. Monte Gargano</strain>
    </source>
</reference>
<evidence type="ECO:0000313" key="3">
    <source>
        <dbReference type="Proteomes" id="UP000029121"/>
    </source>
</evidence>
<sequence>MTNDQSISRSSMASCSHLSPIKSEVAATDDSDLIPELFDRINTLTSQLCDEPICSKTLQRTMYQILLRLPPINTEQESETQSRVSQPSSPEYSNQVSPRYSEPRRSTFGPEYLDKLLKNVDIPMFSGVYIHGWISLVERYFCPGGFSDSEKLDMVSVHLAGDALGWFNLEINCLPFETWSQFKKRLLLHFGNMRVKGPS</sequence>
<evidence type="ECO:0000256" key="1">
    <source>
        <dbReference type="SAM" id="MobiDB-lite"/>
    </source>
</evidence>
<keyword evidence="3" id="KW-1185">Reference proteome</keyword>
<evidence type="ECO:0000313" key="2">
    <source>
        <dbReference type="EMBL" id="EOA12341.1"/>
    </source>
</evidence>
<dbReference type="EMBL" id="KB870815">
    <property type="protein sequence ID" value="EOA12341.1"/>
    <property type="molecule type" value="Genomic_DNA"/>
</dbReference>
<evidence type="ECO:0008006" key="4">
    <source>
        <dbReference type="Google" id="ProtNLM"/>
    </source>
</evidence>
<dbReference type="Proteomes" id="UP000029121">
    <property type="component" value="Unassembled WGS sequence"/>
</dbReference>